<keyword evidence="3" id="KW-1185">Reference proteome</keyword>
<dbReference type="EMBL" id="SMTG01000004">
    <property type="protein sequence ID" value="TDK30603.1"/>
    <property type="molecule type" value="Genomic_DNA"/>
</dbReference>
<dbReference type="InterPro" id="IPR010721">
    <property type="entry name" value="UstE-like"/>
</dbReference>
<protein>
    <submittedName>
        <fullName evidence="2">DUF1295 domain-containing protein</fullName>
    </submittedName>
</protein>
<dbReference type="PANTHER" id="PTHR32251">
    <property type="entry name" value="3-OXO-5-ALPHA-STEROID 4-DEHYDROGENASE"/>
    <property type="match status" value="1"/>
</dbReference>
<accession>A0A4R5U8B6</accession>
<dbReference type="AlphaFoldDB" id="A0A4R5U8B6"/>
<evidence type="ECO:0000313" key="3">
    <source>
        <dbReference type="Proteomes" id="UP000295543"/>
    </source>
</evidence>
<feature type="transmembrane region" description="Helical" evidence="1">
    <location>
        <begin position="191"/>
        <end position="218"/>
    </location>
</feature>
<gene>
    <name evidence="2" type="ORF">E2F49_09535</name>
</gene>
<dbReference type="RefSeq" id="WP_133393686.1">
    <property type="nucleotide sequence ID" value="NZ_SMTG01000004.1"/>
</dbReference>
<dbReference type="OrthoDB" id="9789029at2"/>
<dbReference type="Pfam" id="PF06966">
    <property type="entry name" value="DUF1295"/>
    <property type="match status" value="1"/>
</dbReference>
<dbReference type="PROSITE" id="PS50244">
    <property type="entry name" value="S5A_REDUCTASE"/>
    <property type="match status" value="1"/>
</dbReference>
<keyword evidence="1" id="KW-1133">Transmembrane helix</keyword>
<dbReference type="Gene3D" id="1.20.120.1630">
    <property type="match status" value="1"/>
</dbReference>
<dbReference type="GO" id="GO:0016020">
    <property type="term" value="C:membrane"/>
    <property type="evidence" value="ECO:0007669"/>
    <property type="project" value="TreeGrafter"/>
</dbReference>
<reference evidence="2 3" key="1">
    <citation type="submission" date="2019-03" db="EMBL/GenBank/DDBJ databases">
        <title>Luteimonas zhaokaii sp.nov., isolated from the rectal contents of Plateau pika in Yushu, Qinghai Province, China.</title>
        <authorList>
            <person name="Zhang G."/>
        </authorList>
    </citation>
    <scope>NUCLEOTIDE SEQUENCE [LARGE SCALE GENOMIC DNA]</scope>
    <source>
        <strain evidence="2 3">THG-MD21</strain>
    </source>
</reference>
<proteinExistence type="predicted"/>
<organism evidence="2 3">
    <name type="scientific">Luteimonas terrae</name>
    <dbReference type="NCBI Taxonomy" id="1530191"/>
    <lineage>
        <taxon>Bacteria</taxon>
        <taxon>Pseudomonadati</taxon>
        <taxon>Pseudomonadota</taxon>
        <taxon>Gammaproteobacteria</taxon>
        <taxon>Lysobacterales</taxon>
        <taxon>Lysobacteraceae</taxon>
        <taxon>Luteimonas</taxon>
    </lineage>
</organism>
<feature type="transmembrane region" description="Helical" evidence="1">
    <location>
        <begin position="105"/>
        <end position="127"/>
    </location>
</feature>
<keyword evidence="1" id="KW-0812">Transmembrane</keyword>
<comment type="caution">
    <text evidence="2">The sequence shown here is derived from an EMBL/GenBank/DDBJ whole genome shotgun (WGS) entry which is preliminary data.</text>
</comment>
<dbReference type="PANTHER" id="PTHR32251:SF17">
    <property type="entry name" value="STEROID 5-ALPHA REDUCTASE C-TERMINAL DOMAIN-CONTAINING PROTEIN"/>
    <property type="match status" value="1"/>
</dbReference>
<feature type="transmembrane region" description="Helical" evidence="1">
    <location>
        <begin position="33"/>
        <end position="52"/>
    </location>
</feature>
<evidence type="ECO:0000256" key="1">
    <source>
        <dbReference type="SAM" id="Phobius"/>
    </source>
</evidence>
<feature type="transmembrane region" description="Helical" evidence="1">
    <location>
        <begin position="61"/>
        <end position="79"/>
    </location>
</feature>
<keyword evidence="1" id="KW-0472">Membrane</keyword>
<feature type="transmembrane region" description="Helical" evidence="1">
    <location>
        <begin position="134"/>
        <end position="153"/>
    </location>
</feature>
<name>A0A4R5U8B6_9GAMM</name>
<evidence type="ECO:0000313" key="2">
    <source>
        <dbReference type="EMBL" id="TDK30603.1"/>
    </source>
</evidence>
<sequence>MSPFWSLLLVWLLAAIAMTAAWRWQKTRDNAGIVDVVWACGVGGAAMLVALLGDGAPLPRILLAVLGGLWGLRLATHLWKRVRGEDEDGRYAYLRDHWNGDQAKFFLFFQAQALLIVLFAVPFVAVAANPVSSLGLLAAIVVWLISVGGEAVADRQLADFRADPANKGRTCREGFWRYSRHPNYFFEWLHWLTYVVLAAGSPLWWLSLAGPVVMYLFLRYVSGIPYTEQQALRSRGEDYRAYQRSTPMLFPWFPKSDDPGSSA</sequence>
<dbReference type="Proteomes" id="UP000295543">
    <property type="component" value="Unassembled WGS sequence"/>
</dbReference>